<dbReference type="EMBL" id="AFWA02000006">
    <property type="protein sequence ID" value="EMR10514.1"/>
    <property type="molecule type" value="Genomic_DNA"/>
</dbReference>
<dbReference type="InterPro" id="IPR037869">
    <property type="entry name" value="Spp1/CFP1"/>
</dbReference>
<dbReference type="InterPro" id="IPR019786">
    <property type="entry name" value="Zinc_finger_PHD-type_CS"/>
</dbReference>
<evidence type="ECO:0000256" key="3">
    <source>
        <dbReference type="ARBA" id="ARBA00022771"/>
    </source>
</evidence>
<comment type="caution">
    <text evidence="7">The sequence shown here is derived from an EMBL/GenBank/DDBJ whole genome shotgun (WGS) entry which is preliminary data.</text>
</comment>
<protein>
    <recommendedName>
        <fullName evidence="6">Zinc finger PHD-type domain-containing protein</fullName>
    </recommendedName>
</protein>
<dbReference type="Proteomes" id="UP000011958">
    <property type="component" value="Unassembled WGS sequence"/>
</dbReference>
<dbReference type="SMART" id="SM00249">
    <property type="entry name" value="PHD"/>
    <property type="match status" value="1"/>
</dbReference>
<evidence type="ECO:0000256" key="5">
    <source>
        <dbReference type="ARBA" id="ARBA00023242"/>
    </source>
</evidence>
<dbReference type="GO" id="GO:0048188">
    <property type="term" value="C:Set1C/COMPASS complex"/>
    <property type="evidence" value="ECO:0007669"/>
    <property type="project" value="InterPro"/>
</dbReference>
<name>M7PJ81_PNEMU</name>
<dbReference type="HOGENOM" id="CLU_641113_0_0_1"/>
<proteinExistence type="predicted"/>
<evidence type="ECO:0000313" key="8">
    <source>
        <dbReference type="Proteomes" id="UP000011958"/>
    </source>
</evidence>
<dbReference type="PANTHER" id="PTHR46174">
    <property type="entry name" value="CXXC-TYPE ZINC FINGER PROTEIN 1"/>
    <property type="match status" value="1"/>
</dbReference>
<dbReference type="GeneID" id="19894922"/>
<dbReference type="VEuPathDB" id="FungiDB:PNEG_01225"/>
<dbReference type="PROSITE" id="PS01359">
    <property type="entry name" value="ZF_PHD_1"/>
    <property type="match status" value="1"/>
</dbReference>
<dbReference type="STRING" id="1069680.M7PJ81"/>
<dbReference type="InterPro" id="IPR001965">
    <property type="entry name" value="Znf_PHD"/>
</dbReference>
<dbReference type="GO" id="GO:0045893">
    <property type="term" value="P:positive regulation of DNA-templated transcription"/>
    <property type="evidence" value="ECO:0007669"/>
    <property type="project" value="TreeGrafter"/>
</dbReference>
<evidence type="ECO:0000313" key="7">
    <source>
        <dbReference type="EMBL" id="EMR10514.1"/>
    </source>
</evidence>
<dbReference type="InterPro" id="IPR011011">
    <property type="entry name" value="Znf_FYVE_PHD"/>
</dbReference>
<keyword evidence="4" id="KW-0862">Zinc</keyword>
<dbReference type="PANTHER" id="PTHR46174:SF1">
    <property type="entry name" value="CXXC-TYPE ZINC FINGER PROTEIN 1"/>
    <property type="match status" value="1"/>
</dbReference>
<dbReference type="InterPro" id="IPR013083">
    <property type="entry name" value="Znf_RING/FYVE/PHD"/>
</dbReference>
<comment type="subcellular location">
    <subcellularLocation>
        <location evidence="1">Nucleus</location>
    </subcellularLocation>
</comment>
<evidence type="ECO:0000256" key="2">
    <source>
        <dbReference type="ARBA" id="ARBA00022723"/>
    </source>
</evidence>
<dbReference type="RefSeq" id="XP_007873144.1">
    <property type="nucleotide sequence ID" value="XM_007874953.1"/>
</dbReference>
<evidence type="ECO:0000256" key="4">
    <source>
        <dbReference type="ARBA" id="ARBA00022833"/>
    </source>
</evidence>
<dbReference type="CDD" id="cd16039">
    <property type="entry name" value="PHD_SPP1"/>
    <property type="match status" value="1"/>
</dbReference>
<dbReference type="eggNOG" id="KOG1632">
    <property type="taxonomic scope" value="Eukaryota"/>
</dbReference>
<evidence type="ECO:0000256" key="1">
    <source>
        <dbReference type="ARBA" id="ARBA00004123"/>
    </source>
</evidence>
<organism evidence="7 8">
    <name type="scientific">Pneumocystis murina (strain B123)</name>
    <name type="common">Mouse pneumocystis pneumonia agent</name>
    <name type="synonym">Pneumocystis carinii f. sp. muris</name>
    <dbReference type="NCBI Taxonomy" id="1069680"/>
    <lineage>
        <taxon>Eukaryota</taxon>
        <taxon>Fungi</taxon>
        <taxon>Dikarya</taxon>
        <taxon>Ascomycota</taxon>
        <taxon>Taphrinomycotina</taxon>
        <taxon>Pneumocystomycetes</taxon>
        <taxon>Pneumocystaceae</taxon>
        <taxon>Pneumocystis</taxon>
    </lineage>
</organism>
<reference evidence="8" key="1">
    <citation type="journal article" date="2016" name="Nat. Commun.">
        <title>Genome analysis of three Pneumocystis species reveals adaptation mechanisms to life exclusively in mammalian hosts.</title>
        <authorList>
            <person name="Ma L."/>
            <person name="Chen Z."/>
            <person name="Huang D.W."/>
            <person name="Kutty G."/>
            <person name="Ishihara M."/>
            <person name="Wang H."/>
            <person name="Abouelleil A."/>
            <person name="Bishop L."/>
            <person name="Davey E."/>
            <person name="Deng R."/>
            <person name="Deng X."/>
            <person name="Fan L."/>
            <person name="Fantoni G."/>
            <person name="Fitzgerald M."/>
            <person name="Gogineni E."/>
            <person name="Goldberg J.M."/>
            <person name="Handley G."/>
            <person name="Hu X."/>
            <person name="Huber C."/>
            <person name="Jiao X."/>
            <person name="Jones K."/>
            <person name="Levin J.Z."/>
            <person name="Liu Y."/>
            <person name="Macdonald P."/>
            <person name="Melnikov A."/>
            <person name="Raley C."/>
            <person name="Sassi M."/>
            <person name="Sherman B.T."/>
            <person name="Song X."/>
            <person name="Sykes S."/>
            <person name="Tran B."/>
            <person name="Walsh L."/>
            <person name="Xia Y."/>
            <person name="Yang J."/>
            <person name="Young S."/>
            <person name="Zeng Q."/>
            <person name="Zheng X."/>
            <person name="Stephens R."/>
            <person name="Nusbaum C."/>
            <person name="Birren B.W."/>
            <person name="Azadi P."/>
            <person name="Lempicki R.A."/>
            <person name="Cuomo C.A."/>
            <person name="Kovacs J.A."/>
        </authorList>
    </citation>
    <scope>NUCLEOTIDE SEQUENCE [LARGE SCALE GENOMIC DNA]</scope>
    <source>
        <strain evidence="8">B123</strain>
    </source>
</reference>
<gene>
    <name evidence="7" type="ORF">PNEG_01225</name>
</gene>
<sequence>MHLISKENNQNKHDIKMDIIDVKVDDHSFKQEEDVIIVLDYEKNRSEASHLIYTNNILDYKKRVETQAEYIDASASRESSIHKKDIKKEKTRKRKINGLNIEGSNISELENDCKSDVFLNNMIKRPQINNFNNIKNENIELYCICQKPDTGCWMIACDGCDNWYHGECVKILEADEELLDKYFCDFCTKKGKGCTMWKRKCRLSSCRKPALVSSFPPSKYCSTEHGVEYFKERLCCSLLEKSEIAALARSVDSVEAFRCLGDTFPFIDDSIVNSESLSLLRLINFKREKIYERLKQIEIRTIYINFAKDRAKKINEEIRADGSKKEICALDYRLSWDDDEWNAWIVSDDGKKIFNDGKLEGYDMICITEKRKCFKHNNWVMIKIEEMELEDIICRETLKKLRRQEQKIYKRERKLKVLDKENKCIATS</sequence>
<accession>M7PJ81</accession>
<feature type="domain" description="Zinc finger PHD-type" evidence="6">
    <location>
        <begin position="142"/>
        <end position="188"/>
    </location>
</feature>
<dbReference type="AlphaFoldDB" id="M7PJ81"/>
<dbReference type="OMA" id="SEELFCI"/>
<dbReference type="Pfam" id="PF00628">
    <property type="entry name" value="PHD"/>
    <property type="match status" value="1"/>
</dbReference>
<keyword evidence="5" id="KW-0539">Nucleus</keyword>
<keyword evidence="2" id="KW-0479">Metal-binding</keyword>
<dbReference type="Gene3D" id="3.30.40.10">
    <property type="entry name" value="Zinc/RING finger domain, C3HC4 (zinc finger)"/>
    <property type="match status" value="1"/>
</dbReference>
<dbReference type="OrthoDB" id="436852at2759"/>
<dbReference type="SUPFAM" id="SSF57903">
    <property type="entry name" value="FYVE/PHD zinc finger"/>
    <property type="match status" value="1"/>
</dbReference>
<evidence type="ECO:0000259" key="6">
    <source>
        <dbReference type="SMART" id="SM00249"/>
    </source>
</evidence>
<keyword evidence="3" id="KW-0863">Zinc-finger</keyword>
<dbReference type="GO" id="GO:0008270">
    <property type="term" value="F:zinc ion binding"/>
    <property type="evidence" value="ECO:0007669"/>
    <property type="project" value="UniProtKB-KW"/>
</dbReference>
<dbReference type="InterPro" id="IPR019787">
    <property type="entry name" value="Znf_PHD-finger"/>
</dbReference>
<keyword evidence="8" id="KW-1185">Reference proteome</keyword>